<dbReference type="Proteomes" id="UP000247483">
    <property type="component" value="Unassembled WGS sequence"/>
</dbReference>
<gene>
    <name evidence="2" type="ORF">DKK70_07255</name>
    <name evidence="1" type="ORF">DKK79_06475</name>
</gene>
<organism evidence="2 4">
    <name type="scientific">Gilliamella apicola</name>
    <dbReference type="NCBI Taxonomy" id="1196095"/>
    <lineage>
        <taxon>Bacteria</taxon>
        <taxon>Pseudomonadati</taxon>
        <taxon>Pseudomonadota</taxon>
        <taxon>Gammaproteobacteria</taxon>
        <taxon>Orbales</taxon>
        <taxon>Orbaceae</taxon>
        <taxon>Gilliamella</taxon>
    </lineage>
</organism>
<evidence type="ECO:0000313" key="2">
    <source>
        <dbReference type="EMBL" id="PXZ07634.1"/>
    </source>
</evidence>
<dbReference type="InterPro" id="IPR009493">
    <property type="entry name" value="P2_GpE"/>
</dbReference>
<accession>A0A2V4EB28</accession>
<dbReference type="AlphaFoldDB" id="A0A2V4EB28"/>
<dbReference type="EMBL" id="QGLP01000005">
    <property type="protein sequence ID" value="PXZ04015.1"/>
    <property type="molecule type" value="Genomic_DNA"/>
</dbReference>
<dbReference type="EMBL" id="QGLR01000009">
    <property type="protein sequence ID" value="PXZ07634.1"/>
    <property type="molecule type" value="Genomic_DNA"/>
</dbReference>
<evidence type="ECO:0000313" key="1">
    <source>
        <dbReference type="EMBL" id="PXZ04015.1"/>
    </source>
</evidence>
<dbReference type="OrthoDB" id="8566531at2"/>
<protein>
    <submittedName>
        <fullName evidence="2">GpE family phage tail protein</fullName>
    </submittedName>
</protein>
<sequence>MADIALIFHWQPSAMDELNLSELMEWREHARVRNGTNNQQ</sequence>
<proteinExistence type="predicted"/>
<dbReference type="Pfam" id="PF06528">
    <property type="entry name" value="Phage_P2_GpE"/>
    <property type="match status" value="1"/>
</dbReference>
<name>A0A2V4EB28_9GAMM</name>
<dbReference type="RefSeq" id="WP_110423389.1">
    <property type="nucleotide sequence ID" value="NZ_QGLP01000005.1"/>
</dbReference>
<comment type="caution">
    <text evidence="2">The sequence shown here is derived from an EMBL/GenBank/DDBJ whole genome shotgun (WGS) entry which is preliminary data.</text>
</comment>
<keyword evidence="4" id="KW-1185">Reference proteome</keyword>
<evidence type="ECO:0000313" key="4">
    <source>
        <dbReference type="Proteomes" id="UP000247932"/>
    </source>
</evidence>
<dbReference type="Proteomes" id="UP000247932">
    <property type="component" value="Unassembled WGS sequence"/>
</dbReference>
<evidence type="ECO:0000313" key="3">
    <source>
        <dbReference type="Proteomes" id="UP000247483"/>
    </source>
</evidence>
<reference evidence="3 4" key="1">
    <citation type="submission" date="2018-05" db="EMBL/GenBank/DDBJ databases">
        <title>Reference genomes for bee gut microbiota database.</title>
        <authorList>
            <person name="Ellegaard K.M."/>
        </authorList>
    </citation>
    <scope>NUCLEOTIDE SEQUENCE [LARGE SCALE GENOMIC DNA]</scope>
    <source>
        <strain evidence="1 3">ESL0177</strain>
        <strain evidence="2 4">ESL0182</strain>
    </source>
</reference>